<dbReference type="EMBL" id="VIEB01000086">
    <property type="protein sequence ID" value="TQE07444.1"/>
    <property type="molecule type" value="Genomic_DNA"/>
</dbReference>
<evidence type="ECO:0000313" key="1">
    <source>
        <dbReference type="EMBL" id="TQE07444.1"/>
    </source>
</evidence>
<reference evidence="1 2" key="1">
    <citation type="journal article" date="2019" name="G3 (Bethesda)">
        <title>Sequencing of a Wild Apple (Malus baccata) Genome Unravels the Differences Between Cultivated and Wild Apple Species Regarding Disease Resistance and Cold Tolerance.</title>
        <authorList>
            <person name="Chen X."/>
        </authorList>
    </citation>
    <scope>NUCLEOTIDE SEQUENCE [LARGE SCALE GENOMIC DNA]</scope>
    <source>
        <strain evidence="2">cv. Shandingzi</strain>
        <tissue evidence="1">Leaves</tissue>
    </source>
</reference>
<keyword evidence="2" id="KW-1185">Reference proteome</keyword>
<accession>A0A540N8R4</accession>
<dbReference type="AlphaFoldDB" id="A0A540N8R4"/>
<organism evidence="1 2">
    <name type="scientific">Malus baccata</name>
    <name type="common">Siberian crab apple</name>
    <name type="synonym">Pyrus baccata</name>
    <dbReference type="NCBI Taxonomy" id="106549"/>
    <lineage>
        <taxon>Eukaryota</taxon>
        <taxon>Viridiplantae</taxon>
        <taxon>Streptophyta</taxon>
        <taxon>Embryophyta</taxon>
        <taxon>Tracheophyta</taxon>
        <taxon>Spermatophyta</taxon>
        <taxon>Magnoliopsida</taxon>
        <taxon>eudicotyledons</taxon>
        <taxon>Gunneridae</taxon>
        <taxon>Pentapetalae</taxon>
        <taxon>rosids</taxon>
        <taxon>fabids</taxon>
        <taxon>Rosales</taxon>
        <taxon>Rosaceae</taxon>
        <taxon>Amygdaloideae</taxon>
        <taxon>Maleae</taxon>
        <taxon>Malus</taxon>
    </lineage>
</organism>
<comment type="caution">
    <text evidence="1">The sequence shown here is derived from an EMBL/GenBank/DDBJ whole genome shotgun (WGS) entry which is preliminary data.</text>
</comment>
<gene>
    <name evidence="1" type="ORF">C1H46_006959</name>
</gene>
<protein>
    <submittedName>
        <fullName evidence="1">Uncharacterized protein</fullName>
    </submittedName>
</protein>
<name>A0A540N8R4_MALBA</name>
<sequence length="225" mass="25188">MLLFFPYSPFRSGHFSYPQWYFSLLLSASICSRFKTANCCGSFFFFFPSGVSPCSSLLRYAAASKPQIVVVPSSSSSSSPPPDASFFSSALHSDLAIFSYPPVAFLLAPSSFFFLLPMLFFPCSPFRSGHFFLPPVAFLLAPFCSDMQPFQNRKLLRFLEMVCKVSVFPPTRVFNTTTFSLFVPLPAVLFVGCHKLHPDNWLLPITCCLSFLCGCARDINRCEML</sequence>
<evidence type="ECO:0000313" key="2">
    <source>
        <dbReference type="Proteomes" id="UP000315295"/>
    </source>
</evidence>
<dbReference type="Proteomes" id="UP000315295">
    <property type="component" value="Unassembled WGS sequence"/>
</dbReference>
<proteinExistence type="predicted"/>